<feature type="compositionally biased region" description="Polar residues" evidence="1">
    <location>
        <begin position="30"/>
        <end position="42"/>
    </location>
</feature>
<evidence type="ECO:0000256" key="1">
    <source>
        <dbReference type="SAM" id="MobiDB-lite"/>
    </source>
</evidence>
<feature type="compositionally biased region" description="Low complexity" evidence="1">
    <location>
        <begin position="165"/>
        <end position="203"/>
    </location>
</feature>
<keyword evidence="3" id="KW-1185">Reference proteome</keyword>
<feature type="compositionally biased region" description="Polar residues" evidence="1">
    <location>
        <begin position="469"/>
        <end position="479"/>
    </location>
</feature>
<feature type="region of interest" description="Disordered" evidence="1">
    <location>
        <begin position="162"/>
        <end position="219"/>
    </location>
</feature>
<evidence type="ECO:0000313" key="2">
    <source>
        <dbReference type="EMBL" id="KAG5275708.1"/>
    </source>
</evidence>
<sequence length="794" mass="85587">MDHTISTIPMPKRALVFGVKNTEAHKQFPVTDQRQSSLSSLSGAVMPGLTGSQVSSHSRPRLSSQSSVSSDENDNSATNTSITDKNSSTSRVPKHTPSTPPIQIQGTIGGVSRDHTVSTIPLPKRALVFGVKNTEAHKQVPVTDQRQSSLSSLSGAVVLPGLTGSQVSSHSRPRLSSQSSVSSDKNDNSTTNTSITDKNISTSRVQIQETKGGVSMDHTISTIPMPKRALVFGVKNTEAHKQVLGLTGSQVSSHSRPRLSSQSSVSSDENDNSATNTDYLPRTDITSKNRSMPSTPKLARLPPPYPIERTMEGHSIDQIPLPKRALVFGVKNSVNHKQVPVQVPQASSTDQWQSSLSSISGAVVMPGLTGSQVSSHSRPRFSSQSSASSNENDHSVANTDYLGRTDINDKKSDLFEPPGHPPPSPPSQLGGKMKGFYLDQIPLPKRVLAFGVKDSVDHVQVSETDQRYSRSQPSLNTQPVKKRPLLIMRSEDTRVVQTNTAANQNSLSRPSISSQSSASSDENGTEELRNTAGDDHKGGNSFAVDQLSKPKKSLHLTSSDFYASVQRKSANNIEPEPDRPRLGVSPEVSLHTNSSTQNVERLVDMQQVGRTSLSSVSYQDFAGLAGHSNHDVSTQERNITLDGLPLPKRYLKFTTTSDMNTFPDAVAPPTQRYQPSLTSRIDSPGALQRISSTDLDTRLKGTTYQEQQAYFPRGRAIDGFGVSSQTSTTSSGRSSLSGLGGAIPYHSAHTFRSVSTGSTAITRTTTVSSDISDVPIIQPRRALRFGIKKDEDQV</sequence>
<evidence type="ECO:0008006" key="4">
    <source>
        <dbReference type="Google" id="ProtNLM"/>
    </source>
</evidence>
<feature type="region of interest" description="Disordered" evidence="1">
    <location>
        <begin position="567"/>
        <end position="593"/>
    </location>
</feature>
<comment type="caution">
    <text evidence="2">The sequence shown here is derived from an EMBL/GenBank/DDBJ whole genome shotgun (WGS) entry which is preliminary data.</text>
</comment>
<dbReference type="AlphaFoldDB" id="A0AAV6GKH2"/>
<dbReference type="Proteomes" id="UP000823561">
    <property type="component" value="Chromosome 9"/>
</dbReference>
<gene>
    <name evidence="2" type="ORF">AALO_G00123670</name>
</gene>
<dbReference type="EMBL" id="JADWDJ010000009">
    <property type="protein sequence ID" value="KAG5275708.1"/>
    <property type="molecule type" value="Genomic_DNA"/>
</dbReference>
<proteinExistence type="predicted"/>
<feature type="compositionally biased region" description="Low complexity" evidence="1">
    <location>
        <begin position="52"/>
        <end position="70"/>
    </location>
</feature>
<feature type="region of interest" description="Disordered" evidence="1">
    <location>
        <begin position="27"/>
        <end position="116"/>
    </location>
</feature>
<feature type="region of interest" description="Disordered" evidence="1">
    <location>
        <begin position="367"/>
        <end position="434"/>
    </location>
</feature>
<feature type="compositionally biased region" description="Polar residues" evidence="1">
    <location>
        <begin position="495"/>
        <end position="505"/>
    </location>
</feature>
<feature type="compositionally biased region" description="Basic and acidic residues" evidence="1">
    <location>
        <begin position="526"/>
        <end position="538"/>
    </location>
</feature>
<feature type="region of interest" description="Disordered" evidence="1">
    <location>
        <begin position="662"/>
        <end position="681"/>
    </location>
</feature>
<feature type="compositionally biased region" description="Low complexity" evidence="1">
    <location>
        <begin position="249"/>
        <end position="267"/>
    </location>
</feature>
<feature type="compositionally biased region" description="Low complexity" evidence="1">
    <location>
        <begin position="371"/>
        <end position="390"/>
    </location>
</feature>
<feature type="compositionally biased region" description="Polar residues" evidence="1">
    <location>
        <begin position="77"/>
        <end position="91"/>
    </location>
</feature>
<feature type="compositionally biased region" description="Low complexity" evidence="1">
    <location>
        <begin position="506"/>
        <end position="520"/>
    </location>
</feature>
<feature type="region of interest" description="Disordered" evidence="1">
    <location>
        <begin position="245"/>
        <end position="303"/>
    </location>
</feature>
<accession>A0AAV6GKH2</accession>
<name>A0AAV6GKH2_9TELE</name>
<feature type="compositionally biased region" description="Polar residues" evidence="1">
    <location>
        <begin position="671"/>
        <end position="681"/>
    </location>
</feature>
<evidence type="ECO:0000313" key="3">
    <source>
        <dbReference type="Proteomes" id="UP000823561"/>
    </source>
</evidence>
<feature type="compositionally biased region" description="Polar residues" evidence="1">
    <location>
        <begin position="274"/>
        <end position="294"/>
    </location>
</feature>
<reference evidence="2" key="1">
    <citation type="submission" date="2020-10" db="EMBL/GenBank/DDBJ databases">
        <title>Chromosome-scale genome assembly of the Allis shad, Alosa alosa.</title>
        <authorList>
            <person name="Margot Z."/>
            <person name="Christophe K."/>
            <person name="Cabau C."/>
            <person name="Louis A."/>
            <person name="Berthelot C."/>
            <person name="Parey E."/>
            <person name="Roest Crollius H."/>
            <person name="Montfort J."/>
            <person name="Robinson-Rechavi M."/>
            <person name="Bucao C."/>
            <person name="Bouchez O."/>
            <person name="Gislard M."/>
            <person name="Lluch J."/>
            <person name="Milhes M."/>
            <person name="Lampietro C."/>
            <person name="Lopez Roques C."/>
            <person name="Donnadieu C."/>
            <person name="Braasch I."/>
            <person name="Desvignes T."/>
            <person name="Postlethwait J."/>
            <person name="Bobe J."/>
            <person name="Guiguen Y."/>
        </authorList>
    </citation>
    <scope>NUCLEOTIDE SEQUENCE</scope>
    <source>
        <strain evidence="2">M-15738</strain>
        <tissue evidence="2">Blood</tissue>
    </source>
</reference>
<organism evidence="2 3">
    <name type="scientific">Alosa alosa</name>
    <name type="common">allis shad</name>
    <dbReference type="NCBI Taxonomy" id="278164"/>
    <lineage>
        <taxon>Eukaryota</taxon>
        <taxon>Metazoa</taxon>
        <taxon>Chordata</taxon>
        <taxon>Craniata</taxon>
        <taxon>Vertebrata</taxon>
        <taxon>Euteleostomi</taxon>
        <taxon>Actinopterygii</taxon>
        <taxon>Neopterygii</taxon>
        <taxon>Teleostei</taxon>
        <taxon>Clupei</taxon>
        <taxon>Clupeiformes</taxon>
        <taxon>Clupeoidei</taxon>
        <taxon>Clupeidae</taxon>
        <taxon>Alosa</taxon>
    </lineage>
</organism>
<protein>
    <recommendedName>
        <fullName evidence="4">Proteophosphoglycan ppg4</fullName>
    </recommendedName>
</protein>
<feature type="region of interest" description="Disordered" evidence="1">
    <location>
        <begin position="463"/>
        <end position="550"/>
    </location>
</feature>